<comment type="caution">
    <text evidence="2">The sequence shown here is derived from an EMBL/GenBank/DDBJ whole genome shotgun (WGS) entry which is preliminary data.</text>
</comment>
<feature type="region of interest" description="Disordered" evidence="1">
    <location>
        <begin position="1"/>
        <end position="150"/>
    </location>
</feature>
<evidence type="ECO:0000313" key="3">
    <source>
        <dbReference type="Proteomes" id="UP000030143"/>
    </source>
</evidence>
<sequence>MSQSPSSPLNKVKNFFRRSRTGDGSGTIAPPPPAPEGVEGAATPAKAPSTSKDKKRKLAAYQGDATNDGNRTPMQKRLDRARGTLGLRRTRGISTDLNLPKAPEQDPEEGAEEDSEDDSEDPEENPEAKLPNLTASPRSPGMYTGRLSSKLNPDKIHILDRTPKRAKINHYQATGAEFENWMANTNPAGPACPVRQSTLTLAALVEARPPNEPLFKVWETSFVPPPREIRESLRTTNLPRNPKSDDYRHSKLQRNKMWTEVSTYEHCIVGGAIVVHAAFRHKWGPQWSDIALALYKRDSEIDTLQYVFMVTVENEETLPLVGRVLYRENNLPGPRNRSITPAIHTWNLNTPQFQQILGSQMGRAVARLVLATWPAGTHQIPTIHTWFLSGNLHMRFDIARIGSTGAPPPRAPPPATPPTPSPAARKGQRGRKS</sequence>
<dbReference type="RefSeq" id="XP_016597552.1">
    <property type="nucleotide sequence ID" value="XM_016740380.1"/>
</dbReference>
<dbReference type="GeneID" id="27675799"/>
<reference evidence="2 3" key="1">
    <citation type="journal article" date="2015" name="Mol. Plant Microbe Interact.">
        <title>Genome, transcriptome, and functional analyses of Penicillium expansum provide new insights into secondary metabolism and pathogenicity.</title>
        <authorList>
            <person name="Ballester A.R."/>
            <person name="Marcet-Houben M."/>
            <person name="Levin E."/>
            <person name="Sela N."/>
            <person name="Selma-Lazaro C."/>
            <person name="Carmona L."/>
            <person name="Wisniewski M."/>
            <person name="Droby S."/>
            <person name="Gonzalez-Candelas L."/>
            <person name="Gabaldon T."/>
        </authorList>
    </citation>
    <scope>NUCLEOTIDE SEQUENCE [LARGE SCALE GENOMIC DNA]</scope>
    <source>
        <strain evidence="2 3">MD-8</strain>
    </source>
</reference>
<name>A0A0A2JKN8_PENEN</name>
<feature type="compositionally biased region" description="Polar residues" evidence="1">
    <location>
        <begin position="64"/>
        <end position="73"/>
    </location>
</feature>
<dbReference type="EMBL" id="JQFZ01000195">
    <property type="protein sequence ID" value="KGO55401.1"/>
    <property type="molecule type" value="Genomic_DNA"/>
</dbReference>
<dbReference type="VEuPathDB" id="FungiDB:PEXP_073740"/>
<dbReference type="AlphaFoldDB" id="A0A0A2JKN8"/>
<evidence type="ECO:0000313" key="2">
    <source>
        <dbReference type="EMBL" id="KGO55401.1"/>
    </source>
</evidence>
<organism evidence="2 3">
    <name type="scientific">Penicillium expansum</name>
    <name type="common">Blue mold rot fungus</name>
    <dbReference type="NCBI Taxonomy" id="27334"/>
    <lineage>
        <taxon>Eukaryota</taxon>
        <taxon>Fungi</taxon>
        <taxon>Dikarya</taxon>
        <taxon>Ascomycota</taxon>
        <taxon>Pezizomycotina</taxon>
        <taxon>Eurotiomycetes</taxon>
        <taxon>Eurotiomycetidae</taxon>
        <taxon>Eurotiales</taxon>
        <taxon>Aspergillaceae</taxon>
        <taxon>Penicillium</taxon>
    </lineage>
</organism>
<feature type="region of interest" description="Disordered" evidence="1">
    <location>
        <begin position="401"/>
        <end position="433"/>
    </location>
</feature>
<feature type="compositionally biased region" description="Acidic residues" evidence="1">
    <location>
        <begin position="105"/>
        <end position="125"/>
    </location>
</feature>
<dbReference type="Proteomes" id="UP000030143">
    <property type="component" value="Unassembled WGS sequence"/>
</dbReference>
<dbReference type="HOGENOM" id="CLU_051889_0_0_1"/>
<proteinExistence type="predicted"/>
<feature type="compositionally biased region" description="Pro residues" evidence="1">
    <location>
        <begin position="406"/>
        <end position="421"/>
    </location>
</feature>
<gene>
    <name evidence="2" type="ORF">PEX2_031050</name>
</gene>
<protein>
    <submittedName>
        <fullName evidence="2">Uncharacterized protein</fullName>
    </submittedName>
</protein>
<keyword evidence="3" id="KW-1185">Reference proteome</keyword>
<feature type="compositionally biased region" description="Low complexity" evidence="1">
    <location>
        <begin position="36"/>
        <end position="45"/>
    </location>
</feature>
<evidence type="ECO:0000256" key="1">
    <source>
        <dbReference type="SAM" id="MobiDB-lite"/>
    </source>
</evidence>
<accession>A0A0A2JKN8</accession>